<feature type="region of interest" description="Disordered" evidence="1">
    <location>
        <begin position="1"/>
        <end position="44"/>
    </location>
</feature>
<proteinExistence type="predicted"/>
<organism evidence="2 3">
    <name type="scientific">Gonapodya prolifera (strain JEL478)</name>
    <name type="common">Monoblepharis prolifera</name>
    <dbReference type="NCBI Taxonomy" id="1344416"/>
    <lineage>
        <taxon>Eukaryota</taxon>
        <taxon>Fungi</taxon>
        <taxon>Fungi incertae sedis</taxon>
        <taxon>Chytridiomycota</taxon>
        <taxon>Chytridiomycota incertae sedis</taxon>
        <taxon>Monoblepharidomycetes</taxon>
        <taxon>Monoblepharidales</taxon>
        <taxon>Gonapodyaceae</taxon>
        <taxon>Gonapodya</taxon>
    </lineage>
</organism>
<gene>
    <name evidence="2" type="ORF">M427DRAFT_68551</name>
</gene>
<keyword evidence="3" id="KW-1185">Reference proteome</keyword>
<reference evidence="2 3" key="1">
    <citation type="journal article" date="2015" name="Genome Biol. Evol.">
        <title>Phylogenomic analyses indicate that early fungi evolved digesting cell walls of algal ancestors of land plants.</title>
        <authorList>
            <person name="Chang Y."/>
            <person name="Wang S."/>
            <person name="Sekimoto S."/>
            <person name="Aerts A.L."/>
            <person name="Choi C."/>
            <person name="Clum A."/>
            <person name="LaButti K.M."/>
            <person name="Lindquist E.A."/>
            <person name="Yee Ngan C."/>
            <person name="Ohm R.A."/>
            <person name="Salamov A.A."/>
            <person name="Grigoriev I.V."/>
            <person name="Spatafora J.W."/>
            <person name="Berbee M.L."/>
        </authorList>
    </citation>
    <scope>NUCLEOTIDE SEQUENCE [LARGE SCALE GENOMIC DNA]</scope>
    <source>
        <strain evidence="2 3">JEL478</strain>
    </source>
</reference>
<evidence type="ECO:0008006" key="4">
    <source>
        <dbReference type="Google" id="ProtNLM"/>
    </source>
</evidence>
<dbReference type="Gene3D" id="1.25.40.20">
    <property type="entry name" value="Ankyrin repeat-containing domain"/>
    <property type="match status" value="1"/>
</dbReference>
<feature type="compositionally biased region" description="Basic and acidic residues" evidence="1">
    <location>
        <begin position="7"/>
        <end position="20"/>
    </location>
</feature>
<sequence length="170" mass="18266">MSIGARSRRDDSSTRTRTESEPLLDIFARPAEPSKRPPSRSTGLGPHAIALIEAIELDDPRSAQAALAAGANPNASKAVASLTSKKVLRVRTGEPVLLLAVLSRNPQMVQAVLEAALGTGRRDQGGVEWGRYRWARPLDAALHKAHSQMVNPRGAIVTSDNVHFADMEAF</sequence>
<evidence type="ECO:0000313" key="2">
    <source>
        <dbReference type="EMBL" id="KXS17107.1"/>
    </source>
</evidence>
<evidence type="ECO:0000313" key="3">
    <source>
        <dbReference type="Proteomes" id="UP000070544"/>
    </source>
</evidence>
<dbReference type="EMBL" id="KQ965748">
    <property type="protein sequence ID" value="KXS17107.1"/>
    <property type="molecule type" value="Genomic_DNA"/>
</dbReference>
<name>A0A139AK03_GONPJ</name>
<dbReference type="InterPro" id="IPR036770">
    <property type="entry name" value="Ankyrin_rpt-contain_sf"/>
</dbReference>
<accession>A0A139AK03</accession>
<protein>
    <recommendedName>
        <fullName evidence="4">Ankyrin</fullName>
    </recommendedName>
</protein>
<dbReference type="Proteomes" id="UP000070544">
    <property type="component" value="Unassembled WGS sequence"/>
</dbReference>
<dbReference type="AlphaFoldDB" id="A0A139AK03"/>
<evidence type="ECO:0000256" key="1">
    <source>
        <dbReference type="SAM" id="MobiDB-lite"/>
    </source>
</evidence>